<dbReference type="PANTHER" id="PTHR30619:SF1">
    <property type="entry name" value="RECOMBINATION PROTEIN 2"/>
    <property type="match status" value="1"/>
</dbReference>
<protein>
    <submittedName>
        <fullName evidence="2">Predicted hydrolase</fullName>
    </submittedName>
</protein>
<dbReference type="InterPro" id="IPR052159">
    <property type="entry name" value="Competence_DNA_uptake"/>
</dbReference>
<dbReference type="InterPro" id="IPR036866">
    <property type="entry name" value="RibonucZ/Hydroxyglut_hydro"/>
</dbReference>
<accession>A0A0S7BDA4</accession>
<keyword evidence="3" id="KW-1185">Reference proteome</keyword>
<dbReference type="Proteomes" id="UP000055060">
    <property type="component" value="Unassembled WGS sequence"/>
</dbReference>
<dbReference type="EMBL" id="DF967972">
    <property type="protein sequence ID" value="GAP15884.1"/>
    <property type="molecule type" value="Genomic_DNA"/>
</dbReference>
<dbReference type="OrthoDB" id="9761531at2"/>
<dbReference type="Pfam" id="PF00753">
    <property type="entry name" value="Lactamase_B"/>
    <property type="match status" value="1"/>
</dbReference>
<keyword evidence="2" id="KW-0378">Hydrolase</keyword>
<feature type="domain" description="Metallo-beta-lactamase" evidence="1">
    <location>
        <begin position="34"/>
        <end position="111"/>
    </location>
</feature>
<evidence type="ECO:0000313" key="2">
    <source>
        <dbReference type="EMBL" id="GAP15884.1"/>
    </source>
</evidence>
<dbReference type="STRING" id="360412.LARV_03678"/>
<dbReference type="PANTHER" id="PTHR30619">
    <property type="entry name" value="DNA INTERNALIZATION/COMPETENCE PROTEIN COMEC/REC2"/>
    <property type="match status" value="1"/>
</dbReference>
<sequence length="375" mass="41230">MGDFPAGQTGTLRLNVVQADYGDSLILEYGRADARHALLIDGGPPGVYAAHLKPALQQLSQRSAALDAILLTHVDEDHVAGLVDLAYDLVEAKEKSLPPLIPVRALWYNTFRQALGLPDFAYDQFQDFLATPAPDGNVNPVAFSIAQGELLLAAARDLDLPVNPGFDQGVIQLEAQPRVIETDGLRLWVLGPRPQNLERLKQDWLKWYETRKKKPSFGSGAQRAARAIDRTVANRSSVILLVEGGGRRILLTGDAHGDDILYALQQAGLTDANGRLHLDVFKVQHHGSLRNASPEFFQKITADTYVISANKHHQDGNPDLDTLNWILDAPHPNGPIRLVATNLTPTLQKIRRRIQREKLACELTLLPAGQHCIAL</sequence>
<dbReference type="InterPro" id="IPR001279">
    <property type="entry name" value="Metallo-B-lactamas"/>
</dbReference>
<evidence type="ECO:0000259" key="1">
    <source>
        <dbReference type="Pfam" id="PF00753"/>
    </source>
</evidence>
<dbReference type="RefSeq" id="WP_075075023.1">
    <property type="nucleotide sequence ID" value="NZ_DF967972.1"/>
</dbReference>
<name>A0A0S7BDA4_9CHLR</name>
<evidence type="ECO:0000313" key="3">
    <source>
        <dbReference type="Proteomes" id="UP000055060"/>
    </source>
</evidence>
<gene>
    <name evidence="2" type="ORF">LARV_03678</name>
</gene>
<dbReference type="AlphaFoldDB" id="A0A0S7BDA4"/>
<reference evidence="2" key="1">
    <citation type="submission" date="2015-07" db="EMBL/GenBank/DDBJ databases">
        <title>Draft Genome Sequences of Anaerolinea thermolimosa IMO-1, Bellilinea caldifistulae GOMI-1, Leptolinea tardivitalis YMTK-2, Levilinea saccharolytica KIBI-1,Longilinea arvoryzae KOME-1, Previously Described as Members of the Anaerolineaceae (Chloroflexi).</title>
        <authorList>
            <person name="Sekiguchi Y."/>
            <person name="Ohashi A."/>
            <person name="Matsuura N."/>
            <person name="Tourlousse M.D."/>
        </authorList>
    </citation>
    <scope>NUCLEOTIDE SEQUENCE [LARGE SCALE GENOMIC DNA]</scope>
    <source>
        <strain evidence="2">KOME-1</strain>
    </source>
</reference>
<organism evidence="2">
    <name type="scientific">Longilinea arvoryzae</name>
    <dbReference type="NCBI Taxonomy" id="360412"/>
    <lineage>
        <taxon>Bacteria</taxon>
        <taxon>Bacillati</taxon>
        <taxon>Chloroflexota</taxon>
        <taxon>Anaerolineae</taxon>
        <taxon>Anaerolineales</taxon>
        <taxon>Anaerolineaceae</taxon>
        <taxon>Longilinea</taxon>
    </lineage>
</organism>
<dbReference type="SUPFAM" id="SSF56281">
    <property type="entry name" value="Metallo-hydrolase/oxidoreductase"/>
    <property type="match status" value="1"/>
</dbReference>
<dbReference type="GO" id="GO:0016787">
    <property type="term" value="F:hydrolase activity"/>
    <property type="evidence" value="ECO:0007669"/>
    <property type="project" value="UniProtKB-KW"/>
</dbReference>
<dbReference type="Gene3D" id="3.60.15.10">
    <property type="entry name" value="Ribonuclease Z/Hydroxyacylglutathione hydrolase-like"/>
    <property type="match status" value="1"/>
</dbReference>
<proteinExistence type="predicted"/>